<evidence type="ECO:0000256" key="1">
    <source>
        <dbReference type="SAM" id="Phobius"/>
    </source>
</evidence>
<protein>
    <submittedName>
        <fullName evidence="2">Uncharacterized protein</fullName>
    </submittedName>
</protein>
<keyword evidence="1" id="KW-0472">Membrane</keyword>
<keyword evidence="3" id="KW-1185">Reference proteome</keyword>
<sequence>MSKIKFILLSILKTWFIATVISTVILIIYMTMTEVPNRQPRNCDMSGLAYGLLIMWILSLSIVSFSSLFSLLKVVQGKIKRGLCWYLLPILTAGYFFIAIADGKIDGEGVIYFLISNLPWFLLWGFYYHRFNVLFKSSLTPPLSQ</sequence>
<keyword evidence="1" id="KW-1133">Transmembrane helix</keyword>
<accession>A0A1N7I7U7</accession>
<feature type="transmembrane region" description="Helical" evidence="1">
    <location>
        <begin position="49"/>
        <end position="71"/>
    </location>
</feature>
<feature type="transmembrane region" description="Helical" evidence="1">
    <location>
        <begin position="7"/>
        <end position="29"/>
    </location>
</feature>
<feature type="transmembrane region" description="Helical" evidence="1">
    <location>
        <begin position="83"/>
        <end position="103"/>
    </location>
</feature>
<dbReference type="AlphaFoldDB" id="A0A1N7I7U7"/>
<reference evidence="3" key="1">
    <citation type="submission" date="2017-01" db="EMBL/GenBank/DDBJ databases">
        <authorList>
            <person name="Varghese N."/>
            <person name="Submissions S."/>
        </authorList>
    </citation>
    <scope>NUCLEOTIDE SEQUENCE [LARGE SCALE GENOMIC DNA]</scope>
    <source>
        <strain evidence="3">DSM 17126</strain>
    </source>
</reference>
<name>A0A1N7I7U7_9FLAO</name>
<gene>
    <name evidence="2" type="ORF">SAMN05421639_102489</name>
</gene>
<dbReference type="OrthoDB" id="1261882at2"/>
<proteinExistence type="predicted"/>
<dbReference type="EMBL" id="FTNY01000002">
    <property type="protein sequence ID" value="SIS33080.1"/>
    <property type="molecule type" value="Genomic_DNA"/>
</dbReference>
<evidence type="ECO:0000313" key="2">
    <source>
        <dbReference type="EMBL" id="SIS33080.1"/>
    </source>
</evidence>
<dbReference type="RefSeq" id="WP_076506208.1">
    <property type="nucleotide sequence ID" value="NZ_FTNY01000002.1"/>
</dbReference>
<evidence type="ECO:0000313" key="3">
    <source>
        <dbReference type="Proteomes" id="UP000186373"/>
    </source>
</evidence>
<organism evidence="2 3">
    <name type="scientific">Chryseobacterium shigense</name>
    <dbReference type="NCBI Taxonomy" id="297244"/>
    <lineage>
        <taxon>Bacteria</taxon>
        <taxon>Pseudomonadati</taxon>
        <taxon>Bacteroidota</taxon>
        <taxon>Flavobacteriia</taxon>
        <taxon>Flavobacteriales</taxon>
        <taxon>Weeksellaceae</taxon>
        <taxon>Chryseobacterium group</taxon>
        <taxon>Chryseobacterium</taxon>
    </lineage>
</organism>
<keyword evidence="1" id="KW-0812">Transmembrane</keyword>
<dbReference type="Proteomes" id="UP000186373">
    <property type="component" value="Unassembled WGS sequence"/>
</dbReference>
<feature type="transmembrane region" description="Helical" evidence="1">
    <location>
        <begin position="109"/>
        <end position="128"/>
    </location>
</feature>